<dbReference type="GO" id="GO:0043683">
    <property type="term" value="P:type IV pilus assembly"/>
    <property type="evidence" value="ECO:0007669"/>
    <property type="project" value="InterPro"/>
</dbReference>
<evidence type="ECO:0000256" key="1">
    <source>
        <dbReference type="SAM" id="MobiDB-lite"/>
    </source>
</evidence>
<organism evidence="2 3">
    <name type="scientific">Craterilacuibacter sinensis</name>
    <dbReference type="NCBI Taxonomy" id="2686017"/>
    <lineage>
        <taxon>Bacteria</taxon>
        <taxon>Pseudomonadati</taxon>
        <taxon>Pseudomonadota</taxon>
        <taxon>Betaproteobacteria</taxon>
        <taxon>Neisseriales</taxon>
        <taxon>Neisseriaceae</taxon>
        <taxon>Craterilacuibacter</taxon>
    </lineage>
</organism>
<accession>A0A845BMY8</accession>
<dbReference type="EMBL" id="WSSB01000011">
    <property type="protein sequence ID" value="MXR37715.1"/>
    <property type="molecule type" value="Genomic_DNA"/>
</dbReference>
<evidence type="ECO:0000313" key="3">
    <source>
        <dbReference type="Proteomes" id="UP000467214"/>
    </source>
</evidence>
<protein>
    <submittedName>
        <fullName evidence="2">Type IV pilin</fullName>
    </submittedName>
</protein>
<evidence type="ECO:0000313" key="2">
    <source>
        <dbReference type="EMBL" id="MXR37715.1"/>
    </source>
</evidence>
<feature type="region of interest" description="Disordered" evidence="1">
    <location>
        <begin position="44"/>
        <end position="74"/>
    </location>
</feature>
<dbReference type="Proteomes" id="UP000467214">
    <property type="component" value="Unassembled WGS sequence"/>
</dbReference>
<sequence length="135" mass="14331">MITVAIIGIIAAVALPSYQRYVARAARTDAAAVLQQNAQQLERNRTLGNSYSKTPAGGDYTIPPELAQSPRDVPTSQARYLIELKSDGRSYILKAVPRAAGAMAGDECGTLTLNHFGQKAMENAHSQVGVAGCWG</sequence>
<dbReference type="SUPFAM" id="SSF54523">
    <property type="entry name" value="Pili subunits"/>
    <property type="match status" value="1"/>
</dbReference>
<dbReference type="Gene3D" id="3.30.700.10">
    <property type="entry name" value="Glycoprotein, Type 4 Pilin"/>
    <property type="match status" value="1"/>
</dbReference>
<dbReference type="AlphaFoldDB" id="A0A845BMY8"/>
<comment type="caution">
    <text evidence="2">The sequence shown here is derived from an EMBL/GenBank/DDBJ whole genome shotgun (WGS) entry which is preliminary data.</text>
</comment>
<dbReference type="RefSeq" id="WP_160797552.1">
    <property type="nucleotide sequence ID" value="NZ_WSSB01000011.1"/>
</dbReference>
<dbReference type="InterPro" id="IPR045584">
    <property type="entry name" value="Pilin-like"/>
</dbReference>
<name>A0A845BMY8_9NEIS</name>
<proteinExistence type="predicted"/>
<reference evidence="2 3" key="1">
    <citation type="submission" date="2019-12" db="EMBL/GenBank/DDBJ databases">
        <title>Neisseriaceae gen. nov. sp. Genome sequencing and assembly.</title>
        <authorList>
            <person name="Liu Z."/>
            <person name="Li A."/>
        </authorList>
    </citation>
    <scope>NUCLEOTIDE SEQUENCE [LARGE SCALE GENOMIC DNA]</scope>
    <source>
        <strain evidence="2 3">B2N2-7</strain>
    </source>
</reference>
<dbReference type="Pfam" id="PF16732">
    <property type="entry name" value="ComP_DUS"/>
    <property type="match status" value="1"/>
</dbReference>
<gene>
    <name evidence="2" type="ORF">GQF02_12095</name>
</gene>
<keyword evidence="3" id="KW-1185">Reference proteome</keyword>
<dbReference type="InterPro" id="IPR031982">
    <property type="entry name" value="PilE-like"/>
</dbReference>